<feature type="region of interest" description="Disordered" evidence="5">
    <location>
        <begin position="82"/>
        <end position="170"/>
    </location>
</feature>
<name>A0A8C0BL59_9AVES</name>
<evidence type="ECO:0000313" key="7">
    <source>
        <dbReference type="Ensembl" id="ENSBJAP00000018621.1"/>
    </source>
</evidence>
<feature type="compositionally biased region" description="Acidic residues" evidence="5">
    <location>
        <begin position="148"/>
        <end position="165"/>
    </location>
</feature>
<feature type="region of interest" description="Disordered" evidence="5">
    <location>
        <begin position="396"/>
        <end position="461"/>
    </location>
</feature>
<feature type="compositionally biased region" description="Acidic residues" evidence="5">
    <location>
        <begin position="82"/>
        <end position="92"/>
    </location>
</feature>
<evidence type="ECO:0000256" key="2">
    <source>
        <dbReference type="ARBA" id="ARBA00008155"/>
    </source>
</evidence>
<evidence type="ECO:0000256" key="1">
    <source>
        <dbReference type="ARBA" id="ARBA00002609"/>
    </source>
</evidence>
<proteinExistence type="inferred from homology"/>
<dbReference type="Proteomes" id="UP000694555">
    <property type="component" value="Unplaced"/>
</dbReference>
<protein>
    <submittedName>
        <fullName evidence="7">Microfibril associated protein 1</fullName>
    </submittedName>
</protein>
<dbReference type="InterPro" id="IPR009730">
    <property type="entry name" value="MFAP1_C"/>
</dbReference>
<dbReference type="Ensembl" id="ENSBJAT00000019137.1">
    <property type="protein sequence ID" value="ENSBJAP00000018621.1"/>
    <property type="gene ID" value="ENSBJAG00000012269.1"/>
</dbReference>
<reference evidence="7" key="1">
    <citation type="submission" date="2025-08" db="UniProtKB">
        <authorList>
            <consortium name="Ensembl"/>
        </authorList>
    </citation>
    <scope>IDENTIFICATION</scope>
</reference>
<comment type="function">
    <text evidence="1">Involved in pre-mRNA splicing as a component of the spliceosome.</text>
</comment>
<keyword evidence="8" id="KW-1185">Reference proteome</keyword>
<feature type="compositionally biased region" description="Basic and acidic residues" evidence="5">
    <location>
        <begin position="441"/>
        <end position="461"/>
    </location>
</feature>
<dbReference type="PANTHER" id="PTHR15327">
    <property type="entry name" value="MICROFIBRIL-ASSOCIATED PROTEIN"/>
    <property type="match status" value="1"/>
</dbReference>
<sequence length="461" mass="54399">MEKVKVKRYVSGKRPDYAPMESSEEEDEEFQFIKKAKEQEVEPEEQEEELANDPRLRRLQNRIAEDVEERLARHRKIVEPEVVGESDSEVEGEAWRLEREDTSEEEEEEIDDEEIERRRGMMRQRAQERKTEEMEVMELEDEGRSGEESESESEYEEYTDSEDEMEPRLKPVFIRKKDRITVQEREAEALKQKELEQEAKRLAEERRKYTLKIVEEEAKKELEENKRSLAALDALDTDDENDEEEYEAWKVRELKRIKRDREEREAMEKEKAEIERMRNLTEEERRAELRANGKVITNKAVKGKYKFLQKYYHRGAFFMDEDEEVYKRDFSAPTLEDHFNKTILPKVMQVSVLARGCLACVLRQGVAVPRGEQRLPTSSLGGCSRALLLPRSRTLGVQGGQSTRTWWTRIPPPSTPPGARRVRRTPSSSSRKQRVYGMSLRDPRPRSEKPLKEAGRKAWRG</sequence>
<feature type="compositionally biased region" description="Basic residues" evidence="5">
    <location>
        <begin position="1"/>
        <end position="11"/>
    </location>
</feature>
<evidence type="ECO:0000256" key="5">
    <source>
        <dbReference type="SAM" id="MobiDB-lite"/>
    </source>
</evidence>
<feature type="region of interest" description="Disordered" evidence="5">
    <location>
        <begin position="1"/>
        <end position="31"/>
    </location>
</feature>
<feature type="compositionally biased region" description="Acidic residues" evidence="5">
    <location>
        <begin position="101"/>
        <end position="114"/>
    </location>
</feature>
<dbReference type="AlphaFoldDB" id="A0A8C0BL59"/>
<evidence type="ECO:0000256" key="4">
    <source>
        <dbReference type="SAM" id="Coils"/>
    </source>
</evidence>
<feature type="coiled-coil region" evidence="4">
    <location>
        <begin position="180"/>
        <end position="287"/>
    </location>
</feature>
<organism evidence="7 8">
    <name type="scientific">Buteo japonicus</name>
    <dbReference type="NCBI Taxonomy" id="224669"/>
    <lineage>
        <taxon>Eukaryota</taxon>
        <taxon>Metazoa</taxon>
        <taxon>Chordata</taxon>
        <taxon>Craniata</taxon>
        <taxon>Vertebrata</taxon>
        <taxon>Euteleostomi</taxon>
        <taxon>Archelosauria</taxon>
        <taxon>Archosauria</taxon>
        <taxon>Dinosauria</taxon>
        <taxon>Saurischia</taxon>
        <taxon>Theropoda</taxon>
        <taxon>Coelurosauria</taxon>
        <taxon>Aves</taxon>
        <taxon>Neognathae</taxon>
        <taxon>Neoaves</taxon>
        <taxon>Telluraves</taxon>
        <taxon>Accipitrimorphae</taxon>
        <taxon>Accipitriformes</taxon>
        <taxon>Accipitridae</taxon>
        <taxon>Accipitrinae</taxon>
        <taxon>Buteo</taxon>
    </lineage>
</organism>
<evidence type="ECO:0000313" key="8">
    <source>
        <dbReference type="Proteomes" id="UP000694555"/>
    </source>
</evidence>
<accession>A0A8C0BL59</accession>
<dbReference type="InterPro" id="IPR033194">
    <property type="entry name" value="MFAP1"/>
</dbReference>
<comment type="similarity">
    <text evidence="2">Belongs to the MFAP1 family.</text>
</comment>
<reference evidence="7" key="2">
    <citation type="submission" date="2025-09" db="UniProtKB">
        <authorList>
            <consortium name="Ensembl"/>
        </authorList>
    </citation>
    <scope>IDENTIFICATION</scope>
</reference>
<comment type="subunit">
    <text evidence="3">Component of the spliceosome B complex. Interacts with PRPF38A (via N-terminal interaction domain).</text>
</comment>
<feature type="domain" description="Micro-fibrillar-associated protein 1 C-terminal" evidence="6">
    <location>
        <begin position="161"/>
        <end position="350"/>
    </location>
</feature>
<feature type="compositionally biased region" description="Basic and acidic residues" evidence="5">
    <location>
        <begin position="115"/>
        <end position="133"/>
    </location>
</feature>
<evidence type="ECO:0000259" key="6">
    <source>
        <dbReference type="Pfam" id="PF06991"/>
    </source>
</evidence>
<dbReference type="Pfam" id="PF06991">
    <property type="entry name" value="MFAP1"/>
    <property type="match status" value="1"/>
</dbReference>
<keyword evidence="4" id="KW-0175">Coiled coil</keyword>
<evidence type="ECO:0000256" key="3">
    <source>
        <dbReference type="ARBA" id="ARBA00047104"/>
    </source>
</evidence>